<evidence type="ECO:0000256" key="1">
    <source>
        <dbReference type="ARBA" id="ARBA00010923"/>
    </source>
</evidence>
<dbReference type="Pfam" id="PF01420">
    <property type="entry name" value="Methylase_S"/>
    <property type="match status" value="1"/>
</dbReference>
<dbReference type="InterPro" id="IPR044946">
    <property type="entry name" value="Restrct_endonuc_typeI_TRD_sf"/>
</dbReference>
<feature type="domain" description="Type I restriction modification DNA specificity" evidence="4">
    <location>
        <begin position="2"/>
        <end position="153"/>
    </location>
</feature>
<evidence type="ECO:0000256" key="2">
    <source>
        <dbReference type="ARBA" id="ARBA00022747"/>
    </source>
</evidence>
<dbReference type="SUPFAM" id="SSF116734">
    <property type="entry name" value="DNA methylase specificity domain"/>
    <property type="match status" value="1"/>
</dbReference>
<dbReference type="REBASE" id="344704">
    <property type="entry name" value="S2.Hsu101cORF7550P"/>
</dbReference>
<dbReference type="Proteomes" id="UP000317935">
    <property type="component" value="Chromosome"/>
</dbReference>
<comment type="similarity">
    <text evidence="1">Belongs to the type-I restriction system S methylase family.</text>
</comment>
<dbReference type="Gene3D" id="3.90.220.20">
    <property type="entry name" value="DNA methylase specificity domains"/>
    <property type="match status" value="1"/>
</dbReference>
<dbReference type="EMBL" id="AP019774">
    <property type="protein sequence ID" value="BCD70112.1"/>
    <property type="molecule type" value="Genomic_DNA"/>
</dbReference>
<organism evidence="5 6">
    <name type="scientific">Helicobacter suis</name>
    <dbReference type="NCBI Taxonomy" id="104628"/>
    <lineage>
        <taxon>Bacteria</taxon>
        <taxon>Pseudomonadati</taxon>
        <taxon>Campylobacterota</taxon>
        <taxon>Epsilonproteobacteria</taxon>
        <taxon>Campylobacterales</taxon>
        <taxon>Helicobacteraceae</taxon>
        <taxon>Helicobacter</taxon>
    </lineage>
</organism>
<dbReference type="GO" id="GO:0009307">
    <property type="term" value="P:DNA restriction-modification system"/>
    <property type="evidence" value="ECO:0007669"/>
    <property type="project" value="UniProtKB-KW"/>
</dbReference>
<evidence type="ECO:0000256" key="3">
    <source>
        <dbReference type="ARBA" id="ARBA00023125"/>
    </source>
</evidence>
<evidence type="ECO:0000259" key="4">
    <source>
        <dbReference type="Pfam" id="PF01420"/>
    </source>
</evidence>
<dbReference type="InterPro" id="IPR000055">
    <property type="entry name" value="Restrct_endonuc_typeI_TRD"/>
</dbReference>
<dbReference type="RefSeq" id="WP_040499101.1">
    <property type="nucleotide sequence ID" value="NZ_AP019774.1"/>
</dbReference>
<evidence type="ECO:0000313" key="6">
    <source>
        <dbReference type="Proteomes" id="UP000317935"/>
    </source>
</evidence>
<reference evidence="5 6" key="1">
    <citation type="submission" date="2019-06" db="EMBL/GenBank/DDBJ databases">
        <title>Complete genome sequence of Helicobacter suis SNTW101c.</title>
        <authorList>
            <person name="Rimbara E."/>
            <person name="Suzuki M."/>
            <person name="Matsui H."/>
            <person name="Nakamura M."/>
            <person name="Mori S."/>
            <person name="Shibayama K."/>
        </authorList>
    </citation>
    <scope>NUCLEOTIDE SEQUENCE [LARGE SCALE GENOMIC DNA]</scope>
    <source>
        <strain evidence="5 6">SNTW101c</strain>
    </source>
</reference>
<dbReference type="AlphaFoldDB" id="A0A6J4CZD7"/>
<sequence>MGELFEISGSKTTPKLQLEKYGKGDYPYITTQATNNGVAGYYNFWTEKGNCLTIDSAVLGTCFYQAKNFSASDHVEILRPKFSPFNRYIALYFVTTLNRLSLCYGYSYAHKRSQRALREEICPLPISKNGTITFDLIEHFIKALEKQRIEKVKVMGVQEIETYTQVIVQ</sequence>
<keyword evidence="3" id="KW-0238">DNA-binding</keyword>
<gene>
    <name evidence="5" type="ORF">SNTW_07570</name>
</gene>
<protein>
    <recommendedName>
        <fullName evidence="4">Type I restriction modification DNA specificity domain-containing protein</fullName>
    </recommendedName>
</protein>
<proteinExistence type="inferred from homology"/>
<name>A0A6J4CZD7_9HELI</name>
<keyword evidence="2" id="KW-0680">Restriction system</keyword>
<accession>A0A6J4CZD7</accession>
<evidence type="ECO:0000313" key="5">
    <source>
        <dbReference type="EMBL" id="BCD70112.1"/>
    </source>
</evidence>
<dbReference type="GO" id="GO:0003677">
    <property type="term" value="F:DNA binding"/>
    <property type="evidence" value="ECO:0007669"/>
    <property type="project" value="UniProtKB-KW"/>
</dbReference>